<protein>
    <recommendedName>
        <fullName evidence="9">Peptidase S8/S53 domain-containing protein</fullName>
    </recommendedName>
</protein>
<evidence type="ECO:0000313" key="11">
    <source>
        <dbReference type="Proteomes" id="UP000672657"/>
    </source>
</evidence>
<dbReference type="PROSITE" id="PS00138">
    <property type="entry name" value="SUBTILASE_SER"/>
    <property type="match status" value="1"/>
</dbReference>
<evidence type="ECO:0000256" key="2">
    <source>
        <dbReference type="ARBA" id="ARBA00022670"/>
    </source>
</evidence>
<dbReference type="InterPro" id="IPR023827">
    <property type="entry name" value="Peptidase_S8_Asp-AS"/>
</dbReference>
<dbReference type="PANTHER" id="PTHR43806">
    <property type="entry name" value="PEPTIDASE S8"/>
    <property type="match status" value="1"/>
</dbReference>
<keyword evidence="4 5" id="KW-0720">Serine protease</keyword>
<evidence type="ECO:0000256" key="1">
    <source>
        <dbReference type="ARBA" id="ARBA00011073"/>
    </source>
</evidence>
<comment type="similarity">
    <text evidence="1 5 6">Belongs to the peptidase S8 family.</text>
</comment>
<evidence type="ECO:0000256" key="6">
    <source>
        <dbReference type="RuleBase" id="RU003355"/>
    </source>
</evidence>
<dbReference type="InterPro" id="IPR034176">
    <property type="entry name" value="Peptidases_S8_13"/>
</dbReference>
<keyword evidence="8" id="KW-0812">Transmembrane</keyword>
<evidence type="ECO:0000313" key="10">
    <source>
        <dbReference type="EMBL" id="CAG2156829.1"/>
    </source>
</evidence>
<dbReference type="PANTHER" id="PTHR43806:SF11">
    <property type="entry name" value="CEREVISIN-RELATED"/>
    <property type="match status" value="1"/>
</dbReference>
<sequence>MIQSRLVLPVASTKRRFVAVAIGMCSALSGTSWGAQKISPMLVPSESVAQILVKEPSPQGLQGSHRMESPPSSPTQMQIQRWSASALMPMAHVRVMADGAHVLRLPRPLTSPEAQDIARRMLASGQFESVEPDYRVHPAAYSGADPRFADQWNLASPSSVPGGANLAQAWKRSPGPGAVNVAILDTGLTGHPDITAANLLPGYDFLSAATLTSTPDSKTGGYLGAGFVKNDGIAGRDPDPSDPGDWVTASDAANYPQLCGLATPSSWHGTYVAGIVAAGQDNGIGIAGINPTARVMMARVLGRCGGVTSDVIDALYWVAGLAVPGMPVNPNPARVVNMSLGAYAPCTSIMQGAVNAARAAGVVVIAATGNNGASAIASPANCSGVIGVTAHTADGDNADYANVGSGTALSAPGGGAGSRITGTQRSVLSLSNTGTTVPVDAGYATSIGTSVAAPHVTGVVSLMLSANPQLTPADVLQLLQQSARPFPPGTYCQQVNVQCGAGMLDADAAVALASGLPVVQAGATGFNVLPGTTVTLSANGGPGYGRTVQAIEWTQTSGPGVNLVPVDGSHISATLAAEGSYGFRATLRNDSGVAASSDLSVVSRVVVSSSPATTPAQPAPTGTTASAPEQGSGGGGALSPLFAAALIALGFLCFASPKPRRSL</sequence>
<evidence type="ECO:0000259" key="9">
    <source>
        <dbReference type="Pfam" id="PF00082"/>
    </source>
</evidence>
<keyword evidence="8" id="KW-0472">Membrane</keyword>
<dbReference type="InterPro" id="IPR022398">
    <property type="entry name" value="Peptidase_S8_His-AS"/>
</dbReference>
<keyword evidence="11" id="KW-1185">Reference proteome</keyword>
<keyword evidence="8" id="KW-1133">Transmembrane helix</keyword>
<dbReference type="InterPro" id="IPR013783">
    <property type="entry name" value="Ig-like_fold"/>
</dbReference>
<dbReference type="PROSITE" id="PS00137">
    <property type="entry name" value="SUBTILASE_HIS"/>
    <property type="match status" value="1"/>
</dbReference>
<feature type="compositionally biased region" description="Low complexity" evidence="7">
    <location>
        <begin position="610"/>
        <end position="628"/>
    </location>
</feature>
<feature type="region of interest" description="Disordered" evidence="7">
    <location>
        <begin position="610"/>
        <end position="633"/>
    </location>
</feature>
<dbReference type="CDD" id="cd07496">
    <property type="entry name" value="Peptidases_S8_13"/>
    <property type="match status" value="1"/>
</dbReference>
<feature type="active site" description="Charge relay system" evidence="5">
    <location>
        <position position="185"/>
    </location>
</feature>
<reference evidence="10 11" key="1">
    <citation type="submission" date="2021-03" db="EMBL/GenBank/DDBJ databases">
        <authorList>
            <person name="Peeters C."/>
        </authorList>
    </citation>
    <scope>NUCLEOTIDE SEQUENCE [LARGE SCALE GENOMIC DNA]</scope>
    <source>
        <strain evidence="10 11">LMG 26411</strain>
    </source>
</reference>
<comment type="caution">
    <text evidence="10">The sequence shown here is derived from an EMBL/GenBank/DDBJ whole genome shotgun (WGS) entry which is preliminary data.</text>
</comment>
<evidence type="ECO:0000256" key="8">
    <source>
        <dbReference type="SAM" id="Phobius"/>
    </source>
</evidence>
<dbReference type="Pfam" id="PF00082">
    <property type="entry name" value="Peptidase_S8"/>
    <property type="match status" value="1"/>
</dbReference>
<evidence type="ECO:0000256" key="4">
    <source>
        <dbReference type="ARBA" id="ARBA00022825"/>
    </source>
</evidence>
<evidence type="ECO:0000256" key="5">
    <source>
        <dbReference type="PROSITE-ProRule" id="PRU01240"/>
    </source>
</evidence>
<keyword evidence="3 5" id="KW-0378">Hydrolase</keyword>
<feature type="region of interest" description="Disordered" evidence="7">
    <location>
        <begin position="57"/>
        <end position="76"/>
    </location>
</feature>
<name>A0ABM8TP55_9BURK</name>
<feature type="active site" description="Charge relay system" evidence="5">
    <location>
        <position position="268"/>
    </location>
</feature>
<dbReference type="SUPFAM" id="SSF52743">
    <property type="entry name" value="Subtilisin-like"/>
    <property type="match status" value="1"/>
</dbReference>
<accession>A0ABM8TP55</accession>
<dbReference type="InterPro" id="IPR050131">
    <property type="entry name" value="Peptidase_S8_subtilisin-like"/>
</dbReference>
<dbReference type="Gene3D" id="3.40.50.200">
    <property type="entry name" value="Peptidase S8/S53 domain"/>
    <property type="match status" value="1"/>
</dbReference>
<dbReference type="EMBL" id="CAJPVI010000038">
    <property type="protein sequence ID" value="CAG2156829.1"/>
    <property type="molecule type" value="Genomic_DNA"/>
</dbReference>
<proteinExistence type="inferred from homology"/>
<keyword evidence="2 5" id="KW-0645">Protease</keyword>
<dbReference type="Proteomes" id="UP000672657">
    <property type="component" value="Unassembled WGS sequence"/>
</dbReference>
<dbReference type="PROSITE" id="PS51892">
    <property type="entry name" value="SUBTILASE"/>
    <property type="match status" value="1"/>
</dbReference>
<dbReference type="Gene3D" id="2.60.40.10">
    <property type="entry name" value="Immunoglobulins"/>
    <property type="match status" value="1"/>
</dbReference>
<dbReference type="InterPro" id="IPR036852">
    <property type="entry name" value="Peptidase_S8/S53_dom_sf"/>
</dbReference>
<feature type="domain" description="Peptidase S8/S53" evidence="9">
    <location>
        <begin position="179"/>
        <end position="483"/>
    </location>
</feature>
<dbReference type="PROSITE" id="PS00136">
    <property type="entry name" value="SUBTILASE_ASP"/>
    <property type="match status" value="1"/>
</dbReference>
<organism evidence="10 11">
    <name type="scientific">Cupriavidus numazuensis</name>
    <dbReference type="NCBI Taxonomy" id="221992"/>
    <lineage>
        <taxon>Bacteria</taxon>
        <taxon>Pseudomonadati</taxon>
        <taxon>Pseudomonadota</taxon>
        <taxon>Betaproteobacteria</taxon>
        <taxon>Burkholderiales</taxon>
        <taxon>Burkholderiaceae</taxon>
        <taxon>Cupriavidus</taxon>
    </lineage>
</organism>
<gene>
    <name evidence="10" type="ORF">LMG26411_05381</name>
</gene>
<feature type="active site" description="Charge relay system" evidence="5">
    <location>
        <position position="450"/>
    </location>
</feature>
<feature type="transmembrane region" description="Helical" evidence="8">
    <location>
        <begin position="637"/>
        <end position="655"/>
    </location>
</feature>
<dbReference type="InterPro" id="IPR000209">
    <property type="entry name" value="Peptidase_S8/S53_dom"/>
</dbReference>
<dbReference type="PRINTS" id="PR00723">
    <property type="entry name" value="SUBTILISIN"/>
</dbReference>
<evidence type="ECO:0000256" key="7">
    <source>
        <dbReference type="SAM" id="MobiDB-lite"/>
    </source>
</evidence>
<evidence type="ECO:0000256" key="3">
    <source>
        <dbReference type="ARBA" id="ARBA00022801"/>
    </source>
</evidence>
<dbReference type="InterPro" id="IPR023828">
    <property type="entry name" value="Peptidase_S8_Ser-AS"/>
</dbReference>
<dbReference type="InterPro" id="IPR015500">
    <property type="entry name" value="Peptidase_S8_subtilisin-rel"/>
</dbReference>